<dbReference type="CDD" id="cd09274">
    <property type="entry name" value="RNase_HI_RT_Ty3"/>
    <property type="match status" value="1"/>
</dbReference>
<dbReference type="AlphaFoldDB" id="A0A8J6HGN1"/>
<evidence type="ECO:0000256" key="4">
    <source>
        <dbReference type="ARBA" id="ARBA00022759"/>
    </source>
</evidence>
<evidence type="ECO:0000313" key="9">
    <source>
        <dbReference type="Proteomes" id="UP000719412"/>
    </source>
</evidence>
<dbReference type="GO" id="GO:0016787">
    <property type="term" value="F:hydrolase activity"/>
    <property type="evidence" value="ECO:0007669"/>
    <property type="project" value="UniProtKB-KW"/>
</dbReference>
<keyword evidence="4" id="KW-0255">Endonuclease</keyword>
<dbReference type="PANTHER" id="PTHR37984">
    <property type="entry name" value="PROTEIN CBG26694"/>
    <property type="match status" value="1"/>
</dbReference>
<dbReference type="GO" id="GO:0003964">
    <property type="term" value="F:RNA-directed DNA polymerase activity"/>
    <property type="evidence" value="ECO:0007669"/>
    <property type="project" value="UniProtKB-KW"/>
</dbReference>
<reference evidence="8" key="1">
    <citation type="journal article" date="2020" name="J Insects Food Feed">
        <title>The yellow mealworm (Tenebrio molitor) genome: a resource for the emerging insects as food and feed industry.</title>
        <authorList>
            <person name="Eriksson T."/>
            <person name="Andere A."/>
            <person name="Kelstrup H."/>
            <person name="Emery V."/>
            <person name="Picard C."/>
        </authorList>
    </citation>
    <scope>NUCLEOTIDE SEQUENCE</scope>
    <source>
        <strain evidence="8">Stoneville</strain>
        <tissue evidence="8">Whole head</tissue>
    </source>
</reference>
<dbReference type="InterPro" id="IPR041373">
    <property type="entry name" value="RT_RNaseH"/>
</dbReference>
<dbReference type="EMBL" id="JABDTM020024430">
    <property type="protein sequence ID" value="KAH0814290.1"/>
    <property type="molecule type" value="Genomic_DNA"/>
</dbReference>
<evidence type="ECO:0000256" key="3">
    <source>
        <dbReference type="ARBA" id="ARBA00022722"/>
    </source>
</evidence>
<evidence type="ECO:0000256" key="5">
    <source>
        <dbReference type="ARBA" id="ARBA00022801"/>
    </source>
</evidence>
<keyword evidence="9" id="KW-1185">Reference proteome</keyword>
<organism evidence="8 9">
    <name type="scientific">Tenebrio molitor</name>
    <name type="common">Yellow mealworm beetle</name>
    <dbReference type="NCBI Taxonomy" id="7067"/>
    <lineage>
        <taxon>Eukaryota</taxon>
        <taxon>Metazoa</taxon>
        <taxon>Ecdysozoa</taxon>
        <taxon>Arthropoda</taxon>
        <taxon>Hexapoda</taxon>
        <taxon>Insecta</taxon>
        <taxon>Pterygota</taxon>
        <taxon>Neoptera</taxon>
        <taxon>Endopterygota</taxon>
        <taxon>Coleoptera</taxon>
        <taxon>Polyphaga</taxon>
        <taxon>Cucujiformia</taxon>
        <taxon>Tenebrionidae</taxon>
        <taxon>Tenebrio</taxon>
    </lineage>
</organism>
<keyword evidence="3" id="KW-0540">Nuclease</keyword>
<accession>A0A8J6HGN1</accession>
<dbReference type="Proteomes" id="UP000719412">
    <property type="component" value="Unassembled WGS sequence"/>
</dbReference>
<gene>
    <name evidence="8" type="ORF">GEV33_008501</name>
</gene>
<keyword evidence="1" id="KW-0808">Transferase</keyword>
<sequence>MEKFLTTAPVLRQADETLPFKIRTDASNYALGAVLLQGEGPEEKPIEYASRLLTPSERNYDTTQREALAVVWACKKFRGYIEGNEVIVSSDHQPLRWLMSLQSPTGRLARWALSLQPYDIKVNYIPGRSNVLADILSRPTIPDETDQSCELCPVEIEYPRLAARDMRKMQYDDAEVRKIIDSLEGRDEVNCSNWMDRGFIMNNGILYRYDPDDDQTNAQLVIPELPMPVTTV</sequence>
<evidence type="ECO:0000313" key="8">
    <source>
        <dbReference type="EMBL" id="KAH0814290.1"/>
    </source>
</evidence>
<dbReference type="Gene3D" id="3.10.20.370">
    <property type="match status" value="1"/>
</dbReference>
<evidence type="ECO:0000256" key="2">
    <source>
        <dbReference type="ARBA" id="ARBA00022695"/>
    </source>
</evidence>
<dbReference type="InterPro" id="IPR043502">
    <property type="entry name" value="DNA/RNA_pol_sf"/>
</dbReference>
<keyword evidence="5" id="KW-0378">Hydrolase</keyword>
<keyword evidence="6" id="KW-0695">RNA-directed DNA polymerase</keyword>
<dbReference type="SUPFAM" id="SSF56672">
    <property type="entry name" value="DNA/RNA polymerases"/>
    <property type="match status" value="1"/>
</dbReference>
<protein>
    <recommendedName>
        <fullName evidence="7">Reverse transcriptase RNase H-like domain-containing protein</fullName>
    </recommendedName>
</protein>
<evidence type="ECO:0000259" key="7">
    <source>
        <dbReference type="Pfam" id="PF17917"/>
    </source>
</evidence>
<evidence type="ECO:0000256" key="6">
    <source>
        <dbReference type="ARBA" id="ARBA00022918"/>
    </source>
</evidence>
<dbReference type="InterPro" id="IPR050951">
    <property type="entry name" value="Retrovirus_Pol_polyprotein"/>
</dbReference>
<keyword evidence="2" id="KW-0548">Nucleotidyltransferase</keyword>
<comment type="caution">
    <text evidence="8">The sequence shown here is derived from an EMBL/GenBank/DDBJ whole genome shotgun (WGS) entry which is preliminary data.</text>
</comment>
<name>A0A8J6HGN1_TENMO</name>
<dbReference type="GO" id="GO:0004519">
    <property type="term" value="F:endonuclease activity"/>
    <property type="evidence" value="ECO:0007669"/>
    <property type="project" value="UniProtKB-KW"/>
</dbReference>
<proteinExistence type="predicted"/>
<dbReference type="PANTHER" id="PTHR37984:SF5">
    <property type="entry name" value="PROTEIN NYNRIN-LIKE"/>
    <property type="match status" value="1"/>
</dbReference>
<reference evidence="8" key="2">
    <citation type="submission" date="2021-08" db="EMBL/GenBank/DDBJ databases">
        <authorList>
            <person name="Eriksson T."/>
        </authorList>
    </citation>
    <scope>NUCLEOTIDE SEQUENCE</scope>
    <source>
        <strain evidence="8">Stoneville</strain>
        <tissue evidence="8">Whole head</tissue>
    </source>
</reference>
<dbReference type="FunFam" id="3.10.20.370:FF:000001">
    <property type="entry name" value="Retrovirus-related Pol polyprotein from transposon 17.6-like protein"/>
    <property type="match status" value="1"/>
</dbReference>
<dbReference type="Pfam" id="PF17917">
    <property type="entry name" value="RT_RNaseH"/>
    <property type="match status" value="1"/>
</dbReference>
<feature type="domain" description="Reverse transcriptase RNase H-like" evidence="7">
    <location>
        <begin position="16"/>
        <end position="118"/>
    </location>
</feature>
<evidence type="ECO:0000256" key="1">
    <source>
        <dbReference type="ARBA" id="ARBA00022679"/>
    </source>
</evidence>